<evidence type="ECO:0000313" key="4">
    <source>
        <dbReference type="EMBL" id="OWF38666.1"/>
    </source>
</evidence>
<sequence>MNRKEVTEDRSGCQEKEKPEFELKMQPYDGFNYPVEMHNVADQLRNIRDMTLRDDDIFITSYPKSGTHWINEVVYMLLRGHASYCRKHCWLDADGFDTTDNAPSPRIIITHVPIKWLPWRLSQGRVKVIYMTRNPKDVVVSHYNFGVNLAATAFDGEFNYSYIDKFLNGDVPYDSWFRSVLGWEQFPDTHPKVPFMMMNYENMKSNLRQEVEKVAIFLGKAFNEDLLDKIVESCSFSKTKQDKQENPDPRFKTFARDGSQILYRKGEVGDWKNWFTVTDSENFDKVYKEKMAESKLTFRFSV</sequence>
<proteinExistence type="inferred from homology"/>
<dbReference type="AlphaFoldDB" id="A0A210PQD9"/>
<dbReference type="InterPro" id="IPR027417">
    <property type="entry name" value="P-loop_NTPase"/>
</dbReference>
<dbReference type="OrthoDB" id="205623at2759"/>
<keyword evidence="2 4" id="KW-0808">Transferase</keyword>
<evidence type="ECO:0000256" key="2">
    <source>
        <dbReference type="ARBA" id="ARBA00022679"/>
    </source>
</evidence>
<name>A0A210PQD9_MIZYE</name>
<evidence type="ECO:0000313" key="5">
    <source>
        <dbReference type="Proteomes" id="UP000242188"/>
    </source>
</evidence>
<comment type="similarity">
    <text evidence="1">Belongs to the sulfotransferase 1 family.</text>
</comment>
<feature type="domain" description="Sulfotransferase" evidence="3">
    <location>
        <begin position="54"/>
        <end position="294"/>
    </location>
</feature>
<evidence type="ECO:0000256" key="1">
    <source>
        <dbReference type="ARBA" id="ARBA00005771"/>
    </source>
</evidence>
<accession>A0A210PQD9</accession>
<dbReference type="Gene3D" id="3.40.50.300">
    <property type="entry name" value="P-loop containing nucleotide triphosphate hydrolases"/>
    <property type="match status" value="1"/>
</dbReference>
<dbReference type="Pfam" id="PF00685">
    <property type="entry name" value="Sulfotransfer_1"/>
    <property type="match status" value="1"/>
</dbReference>
<keyword evidence="5" id="KW-1185">Reference proteome</keyword>
<dbReference type="PANTHER" id="PTHR11783">
    <property type="entry name" value="SULFOTRANSFERASE SULT"/>
    <property type="match status" value="1"/>
</dbReference>
<gene>
    <name evidence="4" type="ORF">KP79_PYT23078</name>
</gene>
<dbReference type="GO" id="GO:0008146">
    <property type="term" value="F:sulfotransferase activity"/>
    <property type="evidence" value="ECO:0007669"/>
    <property type="project" value="InterPro"/>
</dbReference>
<dbReference type="SUPFAM" id="SSF52540">
    <property type="entry name" value="P-loop containing nucleoside triphosphate hydrolases"/>
    <property type="match status" value="1"/>
</dbReference>
<dbReference type="InterPro" id="IPR000863">
    <property type="entry name" value="Sulfotransferase_dom"/>
</dbReference>
<dbReference type="EMBL" id="NEDP02005559">
    <property type="protein sequence ID" value="OWF38666.1"/>
    <property type="molecule type" value="Genomic_DNA"/>
</dbReference>
<organism evidence="4 5">
    <name type="scientific">Mizuhopecten yessoensis</name>
    <name type="common">Japanese scallop</name>
    <name type="synonym">Patinopecten yessoensis</name>
    <dbReference type="NCBI Taxonomy" id="6573"/>
    <lineage>
        <taxon>Eukaryota</taxon>
        <taxon>Metazoa</taxon>
        <taxon>Spiralia</taxon>
        <taxon>Lophotrochozoa</taxon>
        <taxon>Mollusca</taxon>
        <taxon>Bivalvia</taxon>
        <taxon>Autobranchia</taxon>
        <taxon>Pteriomorphia</taxon>
        <taxon>Pectinida</taxon>
        <taxon>Pectinoidea</taxon>
        <taxon>Pectinidae</taxon>
        <taxon>Mizuhopecten</taxon>
    </lineage>
</organism>
<comment type="caution">
    <text evidence="4">The sequence shown here is derived from an EMBL/GenBank/DDBJ whole genome shotgun (WGS) entry which is preliminary data.</text>
</comment>
<evidence type="ECO:0000259" key="3">
    <source>
        <dbReference type="Pfam" id="PF00685"/>
    </source>
</evidence>
<protein>
    <submittedName>
        <fullName evidence="4">Sulfotransferase family cytosolic 1B member 1</fullName>
    </submittedName>
</protein>
<reference evidence="4 5" key="1">
    <citation type="journal article" date="2017" name="Nat. Ecol. Evol.">
        <title>Scallop genome provides insights into evolution of bilaterian karyotype and development.</title>
        <authorList>
            <person name="Wang S."/>
            <person name="Zhang J."/>
            <person name="Jiao W."/>
            <person name="Li J."/>
            <person name="Xun X."/>
            <person name="Sun Y."/>
            <person name="Guo X."/>
            <person name="Huan P."/>
            <person name="Dong B."/>
            <person name="Zhang L."/>
            <person name="Hu X."/>
            <person name="Sun X."/>
            <person name="Wang J."/>
            <person name="Zhao C."/>
            <person name="Wang Y."/>
            <person name="Wang D."/>
            <person name="Huang X."/>
            <person name="Wang R."/>
            <person name="Lv J."/>
            <person name="Li Y."/>
            <person name="Zhang Z."/>
            <person name="Liu B."/>
            <person name="Lu W."/>
            <person name="Hui Y."/>
            <person name="Liang J."/>
            <person name="Zhou Z."/>
            <person name="Hou R."/>
            <person name="Li X."/>
            <person name="Liu Y."/>
            <person name="Li H."/>
            <person name="Ning X."/>
            <person name="Lin Y."/>
            <person name="Zhao L."/>
            <person name="Xing Q."/>
            <person name="Dou J."/>
            <person name="Li Y."/>
            <person name="Mao J."/>
            <person name="Guo H."/>
            <person name="Dou H."/>
            <person name="Li T."/>
            <person name="Mu C."/>
            <person name="Jiang W."/>
            <person name="Fu Q."/>
            <person name="Fu X."/>
            <person name="Miao Y."/>
            <person name="Liu J."/>
            <person name="Yu Q."/>
            <person name="Li R."/>
            <person name="Liao H."/>
            <person name="Li X."/>
            <person name="Kong Y."/>
            <person name="Jiang Z."/>
            <person name="Chourrout D."/>
            <person name="Li R."/>
            <person name="Bao Z."/>
        </authorList>
    </citation>
    <scope>NUCLEOTIDE SEQUENCE [LARGE SCALE GENOMIC DNA]</scope>
    <source>
        <strain evidence="4 5">PY_sf001</strain>
    </source>
</reference>
<dbReference type="Proteomes" id="UP000242188">
    <property type="component" value="Unassembled WGS sequence"/>
</dbReference>